<feature type="transmembrane region" description="Helical" evidence="1">
    <location>
        <begin position="105"/>
        <end position="130"/>
    </location>
</feature>
<organism evidence="2 3">
    <name type="scientific">Arthrobacter terrae</name>
    <dbReference type="NCBI Taxonomy" id="2935737"/>
    <lineage>
        <taxon>Bacteria</taxon>
        <taxon>Bacillati</taxon>
        <taxon>Actinomycetota</taxon>
        <taxon>Actinomycetes</taxon>
        <taxon>Micrococcales</taxon>
        <taxon>Micrococcaceae</taxon>
        <taxon>Arthrobacter</taxon>
    </lineage>
</organism>
<accession>A0A931G606</accession>
<dbReference type="AlphaFoldDB" id="A0A931G606"/>
<keyword evidence="1" id="KW-0472">Membrane</keyword>
<feature type="transmembrane region" description="Helical" evidence="1">
    <location>
        <begin position="150"/>
        <end position="172"/>
    </location>
</feature>
<keyword evidence="3" id="KW-1185">Reference proteome</keyword>
<dbReference type="RefSeq" id="WP_196398366.1">
    <property type="nucleotide sequence ID" value="NZ_JADNYM010000030.1"/>
</dbReference>
<evidence type="ECO:0000313" key="2">
    <source>
        <dbReference type="EMBL" id="MBG0741431.1"/>
    </source>
</evidence>
<feature type="transmembrane region" description="Helical" evidence="1">
    <location>
        <begin position="33"/>
        <end position="55"/>
    </location>
</feature>
<comment type="caution">
    <text evidence="2">The sequence shown here is derived from an EMBL/GenBank/DDBJ whole genome shotgun (WGS) entry which is preliminary data.</text>
</comment>
<reference evidence="2 3" key="1">
    <citation type="submission" date="2020-11" db="EMBL/GenBank/DDBJ databases">
        <title>Arthrobacter antarcticus sp. nov., isolated from Antarctic Soil.</title>
        <authorList>
            <person name="Li J."/>
        </authorList>
    </citation>
    <scope>NUCLEOTIDE SEQUENCE [LARGE SCALE GENOMIC DNA]</scope>
    <source>
        <strain evidence="2 3">Z1-20</strain>
    </source>
</reference>
<evidence type="ECO:0000256" key="1">
    <source>
        <dbReference type="SAM" id="Phobius"/>
    </source>
</evidence>
<keyword evidence="1" id="KW-0812">Transmembrane</keyword>
<evidence type="ECO:0000313" key="3">
    <source>
        <dbReference type="Proteomes" id="UP000655366"/>
    </source>
</evidence>
<protein>
    <submittedName>
        <fullName evidence="2">Uncharacterized protein</fullName>
    </submittedName>
</protein>
<feature type="transmembrane region" description="Helical" evidence="1">
    <location>
        <begin position="75"/>
        <end position="93"/>
    </location>
</feature>
<name>A0A931G606_9MICC</name>
<keyword evidence="1" id="KW-1133">Transmembrane helix</keyword>
<dbReference type="Proteomes" id="UP000655366">
    <property type="component" value="Unassembled WGS sequence"/>
</dbReference>
<gene>
    <name evidence="2" type="ORF">IV500_18875</name>
</gene>
<proteinExistence type="predicted"/>
<dbReference type="EMBL" id="JADNYM010000030">
    <property type="protein sequence ID" value="MBG0741431.1"/>
    <property type="molecule type" value="Genomic_DNA"/>
</dbReference>
<sequence>MTQPPNTGAAQYPPAVYAKAVPGDLTSAPPASLLHWFSLTAAAGVVVGVLWWLLAPGGAFYGSGEDPATWLPRDLVLGTLGLVAGVLAAVFLLPQGRRAGSYAKVLAAVVGSAAGSVIAWQIGTLAGALFGHPTSHPASESIAFSLRSLGVLALWPAVCSLIVFVVTLLSLLRAGPSREQ</sequence>